<reference evidence="3" key="1">
    <citation type="submission" date="2023-04" db="EMBL/GenBank/DDBJ databases">
        <title>Complete genome sequence of Temperatibacter marinus.</title>
        <authorList>
            <person name="Rong J.-C."/>
            <person name="Yi M.-L."/>
            <person name="Zhao Q."/>
        </authorList>
    </citation>
    <scope>NUCLEOTIDE SEQUENCE</scope>
    <source>
        <strain evidence="3">NBRC 110045</strain>
    </source>
</reference>
<dbReference type="InterPro" id="IPR029058">
    <property type="entry name" value="AB_hydrolase_fold"/>
</dbReference>
<evidence type="ECO:0000259" key="2">
    <source>
        <dbReference type="Pfam" id="PF00561"/>
    </source>
</evidence>
<dbReference type="RefSeq" id="WP_310799362.1">
    <property type="nucleotide sequence ID" value="NZ_CP123872.1"/>
</dbReference>
<proteinExistence type="predicted"/>
<evidence type="ECO:0000313" key="3">
    <source>
        <dbReference type="EMBL" id="WND03509.1"/>
    </source>
</evidence>
<dbReference type="InterPro" id="IPR000073">
    <property type="entry name" value="AB_hydrolase_1"/>
</dbReference>
<dbReference type="InterPro" id="IPR050266">
    <property type="entry name" value="AB_hydrolase_sf"/>
</dbReference>
<evidence type="ECO:0000313" key="4">
    <source>
        <dbReference type="Proteomes" id="UP001268683"/>
    </source>
</evidence>
<dbReference type="GO" id="GO:0016020">
    <property type="term" value="C:membrane"/>
    <property type="evidence" value="ECO:0007669"/>
    <property type="project" value="TreeGrafter"/>
</dbReference>
<keyword evidence="1" id="KW-0812">Transmembrane</keyword>
<organism evidence="3 4">
    <name type="scientific">Temperatibacter marinus</name>
    <dbReference type="NCBI Taxonomy" id="1456591"/>
    <lineage>
        <taxon>Bacteria</taxon>
        <taxon>Pseudomonadati</taxon>
        <taxon>Pseudomonadota</taxon>
        <taxon>Alphaproteobacteria</taxon>
        <taxon>Kordiimonadales</taxon>
        <taxon>Temperatibacteraceae</taxon>
        <taxon>Temperatibacter</taxon>
    </lineage>
</organism>
<dbReference type="Pfam" id="PF00561">
    <property type="entry name" value="Abhydrolase_1"/>
    <property type="match status" value="1"/>
</dbReference>
<keyword evidence="1" id="KW-1133">Transmembrane helix</keyword>
<dbReference type="EMBL" id="CP123872">
    <property type="protein sequence ID" value="WND03509.1"/>
    <property type="molecule type" value="Genomic_DNA"/>
</dbReference>
<sequence>MGKSIWKWTKRGFLTLIGLIAFYAIYGAIAYRATDARSLYKDSGIRYAQIEDASIAYRYQGEDKTGPAVILVHSMFFDMAMWDDWAAELAKTNPVIRFDVAGHGLSSQATSGDYSLKATMKTLQGIMDHHGVKRAILVGSSMGGATVFNYAAANPLSVEKLILVNPGGLEGYDKKGSATAPDWAYWILRYLPDSALDAFVNWLSGDNDTGDIFRNHFQVSFRNKGTREGIVGRMQDFKSHDTATVLPQLTMPTLLMWGEKNVQLPVAQADQFYELISKGSASVTVKIYPGSGHMTPVEKIDKPLEDVKDFIQAQEYER</sequence>
<keyword evidence="3" id="KW-0378">Hydrolase</keyword>
<protein>
    <submittedName>
        <fullName evidence="3">Alpha/beta hydrolase</fullName>
    </submittedName>
</protein>
<dbReference type="PANTHER" id="PTHR43798">
    <property type="entry name" value="MONOACYLGLYCEROL LIPASE"/>
    <property type="match status" value="1"/>
</dbReference>
<dbReference type="PRINTS" id="PR00111">
    <property type="entry name" value="ABHYDROLASE"/>
</dbReference>
<dbReference type="AlphaFoldDB" id="A0AA52EJP3"/>
<dbReference type="Gene3D" id="3.40.50.1820">
    <property type="entry name" value="alpha/beta hydrolase"/>
    <property type="match status" value="1"/>
</dbReference>
<dbReference type="SUPFAM" id="SSF53474">
    <property type="entry name" value="alpha/beta-Hydrolases"/>
    <property type="match status" value="1"/>
</dbReference>
<dbReference type="Proteomes" id="UP001268683">
    <property type="component" value="Chromosome"/>
</dbReference>
<dbReference type="GO" id="GO:0016787">
    <property type="term" value="F:hydrolase activity"/>
    <property type="evidence" value="ECO:0007669"/>
    <property type="project" value="UniProtKB-KW"/>
</dbReference>
<keyword evidence="4" id="KW-1185">Reference proteome</keyword>
<evidence type="ECO:0000256" key="1">
    <source>
        <dbReference type="SAM" id="Phobius"/>
    </source>
</evidence>
<dbReference type="KEGG" id="tmk:QGN29_03870"/>
<keyword evidence="1" id="KW-0472">Membrane</keyword>
<dbReference type="PANTHER" id="PTHR43798:SF33">
    <property type="entry name" value="HYDROLASE, PUTATIVE (AFU_ORTHOLOGUE AFUA_2G14860)-RELATED"/>
    <property type="match status" value="1"/>
</dbReference>
<name>A0AA52EJP3_9PROT</name>
<feature type="transmembrane region" description="Helical" evidence="1">
    <location>
        <begin position="12"/>
        <end position="31"/>
    </location>
</feature>
<accession>A0AA52EJP3</accession>
<gene>
    <name evidence="3" type="ORF">QGN29_03870</name>
</gene>
<feature type="domain" description="AB hydrolase-1" evidence="2">
    <location>
        <begin position="67"/>
        <end position="298"/>
    </location>
</feature>